<dbReference type="AlphaFoldDB" id="A0A0B0PA15"/>
<evidence type="ECO:0000313" key="2">
    <source>
        <dbReference type="Proteomes" id="UP000032142"/>
    </source>
</evidence>
<gene>
    <name evidence="1" type="ORF">F383_23915</name>
</gene>
<name>A0A0B0PA15_GOSAR</name>
<dbReference type="EMBL" id="KN415176">
    <property type="protein sequence ID" value="KHG20216.1"/>
    <property type="molecule type" value="Genomic_DNA"/>
</dbReference>
<proteinExistence type="predicted"/>
<evidence type="ECO:0000313" key="1">
    <source>
        <dbReference type="EMBL" id="KHG20216.1"/>
    </source>
</evidence>
<accession>A0A0B0PA15</accession>
<dbReference type="Proteomes" id="UP000032142">
    <property type="component" value="Unassembled WGS sequence"/>
</dbReference>
<protein>
    <submittedName>
        <fullName evidence="1">Interferon gamma receptor 1</fullName>
    </submittedName>
</protein>
<keyword evidence="1" id="KW-0675">Receptor</keyword>
<sequence>MNDYVNVYPIQIKNQRNQIWIEGKLKLSTGRPVPFFIVRDHVWDVGIDMWLRVRPCLGHRHHN</sequence>
<reference evidence="2" key="1">
    <citation type="submission" date="2014-09" db="EMBL/GenBank/DDBJ databases">
        <authorList>
            <person name="Mudge J."/>
            <person name="Ramaraj T."/>
            <person name="Lindquist I.E."/>
            <person name="Bharti A.K."/>
            <person name="Sundararajan A."/>
            <person name="Cameron C.T."/>
            <person name="Woodward J.E."/>
            <person name="May G.D."/>
            <person name="Brubaker C."/>
            <person name="Broadhvest J."/>
            <person name="Wilkins T.A."/>
        </authorList>
    </citation>
    <scope>NUCLEOTIDE SEQUENCE</scope>
    <source>
        <strain evidence="2">cv. AKA8401</strain>
    </source>
</reference>
<organism evidence="1 2">
    <name type="scientific">Gossypium arboreum</name>
    <name type="common">Tree cotton</name>
    <name type="synonym">Gossypium nanking</name>
    <dbReference type="NCBI Taxonomy" id="29729"/>
    <lineage>
        <taxon>Eukaryota</taxon>
        <taxon>Viridiplantae</taxon>
        <taxon>Streptophyta</taxon>
        <taxon>Embryophyta</taxon>
        <taxon>Tracheophyta</taxon>
        <taxon>Spermatophyta</taxon>
        <taxon>Magnoliopsida</taxon>
        <taxon>eudicotyledons</taxon>
        <taxon>Gunneridae</taxon>
        <taxon>Pentapetalae</taxon>
        <taxon>rosids</taxon>
        <taxon>malvids</taxon>
        <taxon>Malvales</taxon>
        <taxon>Malvaceae</taxon>
        <taxon>Malvoideae</taxon>
        <taxon>Gossypium</taxon>
    </lineage>
</organism>
<keyword evidence="2" id="KW-1185">Reference proteome</keyword>